<dbReference type="InterPro" id="IPR012533">
    <property type="entry name" value="YcnI-copper_dom"/>
</dbReference>
<evidence type="ECO:0000256" key="3">
    <source>
        <dbReference type="SAM" id="SignalP"/>
    </source>
</evidence>
<keyword evidence="3" id="KW-0732">Signal</keyword>
<dbReference type="InterPro" id="IPR038507">
    <property type="entry name" value="YcnI-like_sf"/>
</dbReference>
<name>A0A9W6KX78_9PSEU</name>
<feature type="domain" description="YncI copper-binding" evidence="4">
    <location>
        <begin position="33"/>
        <end position="181"/>
    </location>
</feature>
<reference evidence="5" key="1">
    <citation type="journal article" date="2014" name="Int. J. Syst. Evol. Microbiol.">
        <title>Complete genome sequence of Corynebacterium casei LMG S-19264T (=DSM 44701T), isolated from a smear-ripened cheese.</title>
        <authorList>
            <consortium name="US DOE Joint Genome Institute (JGI-PGF)"/>
            <person name="Walter F."/>
            <person name="Albersmeier A."/>
            <person name="Kalinowski J."/>
            <person name="Ruckert C."/>
        </authorList>
    </citation>
    <scope>NUCLEOTIDE SEQUENCE</scope>
    <source>
        <strain evidence="5">VKM Ac-1069</strain>
    </source>
</reference>
<dbReference type="Pfam" id="PF07987">
    <property type="entry name" value="DUF1775"/>
    <property type="match status" value="1"/>
</dbReference>
<organism evidence="5 6">
    <name type="scientific">Pseudonocardia halophobica</name>
    <dbReference type="NCBI Taxonomy" id="29401"/>
    <lineage>
        <taxon>Bacteria</taxon>
        <taxon>Bacillati</taxon>
        <taxon>Actinomycetota</taxon>
        <taxon>Actinomycetes</taxon>
        <taxon>Pseudonocardiales</taxon>
        <taxon>Pseudonocardiaceae</taxon>
        <taxon>Pseudonocardia</taxon>
    </lineage>
</organism>
<feature type="region of interest" description="Disordered" evidence="1">
    <location>
        <begin position="161"/>
        <end position="205"/>
    </location>
</feature>
<dbReference type="InterPro" id="IPR006311">
    <property type="entry name" value="TAT_signal"/>
</dbReference>
<evidence type="ECO:0000256" key="2">
    <source>
        <dbReference type="SAM" id="Phobius"/>
    </source>
</evidence>
<dbReference type="AlphaFoldDB" id="A0A9W6KX78"/>
<feature type="compositionally biased region" description="Low complexity" evidence="1">
    <location>
        <begin position="194"/>
        <end position="205"/>
    </location>
</feature>
<feature type="region of interest" description="Disordered" evidence="1">
    <location>
        <begin position="233"/>
        <end position="256"/>
    </location>
</feature>
<accession>A0A9W6KX78</accession>
<keyword evidence="2" id="KW-0472">Membrane</keyword>
<protein>
    <recommendedName>
        <fullName evidence="4">YncI copper-binding domain-containing protein</fullName>
    </recommendedName>
</protein>
<reference evidence="5" key="2">
    <citation type="submission" date="2023-01" db="EMBL/GenBank/DDBJ databases">
        <authorList>
            <person name="Sun Q."/>
            <person name="Evtushenko L."/>
        </authorList>
    </citation>
    <scope>NUCLEOTIDE SEQUENCE</scope>
    <source>
        <strain evidence="5">VKM Ac-1069</strain>
    </source>
</reference>
<evidence type="ECO:0000313" key="5">
    <source>
        <dbReference type="EMBL" id="GLL08988.1"/>
    </source>
</evidence>
<evidence type="ECO:0000256" key="1">
    <source>
        <dbReference type="SAM" id="MobiDB-lite"/>
    </source>
</evidence>
<feature type="compositionally biased region" description="Low complexity" evidence="1">
    <location>
        <begin position="176"/>
        <end position="186"/>
    </location>
</feature>
<dbReference type="Proteomes" id="UP001143463">
    <property type="component" value="Unassembled WGS sequence"/>
</dbReference>
<proteinExistence type="predicted"/>
<dbReference type="Gene3D" id="2.60.40.2230">
    <property type="entry name" value="Uncharacterised protein YcnI-like PF07987, DUF1775"/>
    <property type="match status" value="1"/>
</dbReference>
<feature type="transmembrane region" description="Helical" evidence="2">
    <location>
        <begin position="214"/>
        <end position="235"/>
    </location>
</feature>
<keyword evidence="6" id="KW-1185">Reference proteome</keyword>
<comment type="caution">
    <text evidence="5">The sequence shown here is derived from an EMBL/GenBank/DDBJ whole genome shotgun (WGS) entry which is preliminary data.</text>
</comment>
<feature type="compositionally biased region" description="Basic and acidic residues" evidence="1">
    <location>
        <begin position="247"/>
        <end position="256"/>
    </location>
</feature>
<keyword evidence="2" id="KW-1133">Transmembrane helix</keyword>
<dbReference type="RefSeq" id="WP_081923875.1">
    <property type="nucleotide sequence ID" value="NZ_BAAAUZ010000015.1"/>
</dbReference>
<keyword evidence="2" id="KW-0812">Transmembrane</keyword>
<dbReference type="EMBL" id="BSFQ01000001">
    <property type="protein sequence ID" value="GLL08988.1"/>
    <property type="molecule type" value="Genomic_DNA"/>
</dbReference>
<gene>
    <name evidence="5" type="ORF">GCM10017577_01280</name>
</gene>
<dbReference type="PROSITE" id="PS51318">
    <property type="entry name" value="TAT"/>
    <property type="match status" value="1"/>
</dbReference>
<feature type="signal peptide" evidence="3">
    <location>
        <begin position="1"/>
        <end position="32"/>
    </location>
</feature>
<dbReference type="CDD" id="cd08545">
    <property type="entry name" value="YcnI_like"/>
    <property type="match status" value="1"/>
</dbReference>
<sequence length="256" mass="25897">MFTRTRRTALRATAVTAAAGGLLLAGTVPAFAHVTAQPSTAEQGGYAVISMRVPNESDTAGTTKLEVTFPTDHPVTSARTTPQAGWTAEVTKGNLPAPVEVNGRQVTQAVTKVTWTAQPGTRIGPGQFVDFPLSLGPLPTGTDQLVLPATQTYDDGRVVAWDEPTTPGGAEPEHPAPTVTLTPAAAGGHGGHDGAAAAGTEDTAASTTDTTARWLGGVGLLLGALGLGLGGGALLRSRRPAPTPAPRSEDKVGSDT</sequence>
<evidence type="ECO:0000313" key="6">
    <source>
        <dbReference type="Proteomes" id="UP001143463"/>
    </source>
</evidence>
<feature type="chain" id="PRO_5040923654" description="YncI copper-binding domain-containing protein" evidence="3">
    <location>
        <begin position="33"/>
        <end position="256"/>
    </location>
</feature>
<evidence type="ECO:0000259" key="4">
    <source>
        <dbReference type="Pfam" id="PF07987"/>
    </source>
</evidence>